<evidence type="ECO:0000256" key="1">
    <source>
        <dbReference type="ARBA" id="ARBA00004651"/>
    </source>
</evidence>
<dbReference type="SMART" id="SM00014">
    <property type="entry name" value="acidPPc"/>
    <property type="match status" value="1"/>
</dbReference>
<dbReference type="Proteomes" id="UP000587527">
    <property type="component" value="Unassembled WGS sequence"/>
</dbReference>
<dbReference type="InterPro" id="IPR000326">
    <property type="entry name" value="PAP2/HPO"/>
</dbReference>
<dbReference type="AlphaFoldDB" id="A0A841BMN1"/>
<organism evidence="9 10">
    <name type="scientific">Allocatelliglobosispora scoriae</name>
    <dbReference type="NCBI Taxonomy" id="643052"/>
    <lineage>
        <taxon>Bacteria</taxon>
        <taxon>Bacillati</taxon>
        <taxon>Actinomycetota</taxon>
        <taxon>Actinomycetes</taxon>
        <taxon>Micromonosporales</taxon>
        <taxon>Micromonosporaceae</taxon>
        <taxon>Allocatelliglobosispora</taxon>
    </lineage>
</organism>
<feature type="transmembrane region" description="Helical" evidence="7">
    <location>
        <begin position="55"/>
        <end position="74"/>
    </location>
</feature>
<keyword evidence="10" id="KW-1185">Reference proteome</keyword>
<comment type="subcellular location">
    <subcellularLocation>
        <location evidence="1">Cell membrane</location>
        <topology evidence="1">Multi-pass membrane protein</topology>
    </subcellularLocation>
</comment>
<dbReference type="PANTHER" id="PTHR14969:SF62">
    <property type="entry name" value="DECAPRENYLPHOSPHORYL-5-PHOSPHORIBOSE PHOSPHATASE RV3807C-RELATED"/>
    <property type="match status" value="1"/>
</dbReference>
<protein>
    <submittedName>
        <fullName evidence="9">Undecaprenyl-diphosphatase</fullName>
        <ecNumber evidence="9">3.6.1.27</ecNumber>
    </submittedName>
</protein>
<evidence type="ECO:0000256" key="6">
    <source>
        <dbReference type="ARBA" id="ARBA00023136"/>
    </source>
</evidence>
<evidence type="ECO:0000256" key="5">
    <source>
        <dbReference type="ARBA" id="ARBA00022989"/>
    </source>
</evidence>
<dbReference type="Pfam" id="PF01569">
    <property type="entry name" value="PAP2"/>
    <property type="match status" value="1"/>
</dbReference>
<keyword evidence="6 7" id="KW-0472">Membrane</keyword>
<keyword evidence="4 9" id="KW-0378">Hydrolase</keyword>
<evidence type="ECO:0000256" key="3">
    <source>
        <dbReference type="ARBA" id="ARBA00022692"/>
    </source>
</evidence>
<dbReference type="EC" id="3.6.1.27" evidence="9"/>
<dbReference type="SUPFAM" id="SSF48317">
    <property type="entry name" value="Acid phosphatase/Vanadium-dependent haloperoxidase"/>
    <property type="match status" value="1"/>
</dbReference>
<evidence type="ECO:0000256" key="2">
    <source>
        <dbReference type="ARBA" id="ARBA00022475"/>
    </source>
</evidence>
<evidence type="ECO:0000256" key="4">
    <source>
        <dbReference type="ARBA" id="ARBA00022801"/>
    </source>
</evidence>
<comment type="caution">
    <text evidence="9">The sequence shown here is derived from an EMBL/GenBank/DDBJ whole genome shotgun (WGS) entry which is preliminary data.</text>
</comment>
<dbReference type="PANTHER" id="PTHR14969">
    <property type="entry name" value="SPHINGOSINE-1-PHOSPHATE PHOSPHOHYDROLASE"/>
    <property type="match status" value="1"/>
</dbReference>
<dbReference type="EMBL" id="JACHMN010000002">
    <property type="protein sequence ID" value="MBB5868638.1"/>
    <property type="molecule type" value="Genomic_DNA"/>
</dbReference>
<dbReference type="GO" id="GO:0050380">
    <property type="term" value="F:undecaprenyl-diphosphatase activity"/>
    <property type="evidence" value="ECO:0007669"/>
    <property type="project" value="UniProtKB-EC"/>
</dbReference>
<name>A0A841BMN1_9ACTN</name>
<feature type="transmembrane region" description="Helical" evidence="7">
    <location>
        <begin position="30"/>
        <end position="48"/>
    </location>
</feature>
<evidence type="ECO:0000313" key="10">
    <source>
        <dbReference type="Proteomes" id="UP000587527"/>
    </source>
</evidence>
<keyword evidence="3 7" id="KW-0812">Transmembrane</keyword>
<feature type="domain" description="Phosphatidic acid phosphatase type 2/haloperoxidase" evidence="8">
    <location>
        <begin position="55"/>
        <end position="167"/>
    </location>
</feature>
<dbReference type="GO" id="GO:0005886">
    <property type="term" value="C:plasma membrane"/>
    <property type="evidence" value="ECO:0007669"/>
    <property type="project" value="UniProtKB-SubCell"/>
</dbReference>
<evidence type="ECO:0000313" key="9">
    <source>
        <dbReference type="EMBL" id="MBB5868638.1"/>
    </source>
</evidence>
<evidence type="ECO:0000256" key="7">
    <source>
        <dbReference type="SAM" id="Phobius"/>
    </source>
</evidence>
<keyword evidence="5 7" id="KW-1133">Transmembrane helix</keyword>
<proteinExistence type="predicted"/>
<keyword evidence="2" id="KW-1003">Cell membrane</keyword>
<accession>A0A841BMN1</accession>
<dbReference type="InterPro" id="IPR036938">
    <property type="entry name" value="PAP2/HPO_sf"/>
</dbReference>
<dbReference type="Gene3D" id="1.20.144.10">
    <property type="entry name" value="Phosphatidic acid phosphatase type 2/haloperoxidase"/>
    <property type="match status" value="1"/>
</dbReference>
<reference evidence="9 10" key="1">
    <citation type="submission" date="2020-08" db="EMBL/GenBank/DDBJ databases">
        <title>Sequencing the genomes of 1000 actinobacteria strains.</title>
        <authorList>
            <person name="Klenk H.-P."/>
        </authorList>
    </citation>
    <scope>NUCLEOTIDE SEQUENCE [LARGE SCALE GENOMIC DNA]</scope>
    <source>
        <strain evidence="9 10">DSM 45362</strain>
    </source>
</reference>
<sequence>MDQVDRVVYAAVAGTSTPNLDIGMRGLSTAANYSRLWFGIAGGLALVAGARGRRAALAGTAAIALTSAVVNLAVKTTVVRGRPDRAAAAVAASRHVRMPVSTSFPSGHSASAFAFATAVGDVLVPASAPLHALAAGVAYSRIHTGVHYPGDVVAGSMIGSVIGAAVGRLVRRFP</sequence>
<evidence type="ECO:0000259" key="8">
    <source>
        <dbReference type="SMART" id="SM00014"/>
    </source>
</evidence>
<gene>
    <name evidence="9" type="ORF">F4553_002017</name>
</gene>
<dbReference type="RefSeq" id="WP_221469839.1">
    <property type="nucleotide sequence ID" value="NZ_JACHMN010000002.1"/>
</dbReference>